<dbReference type="GO" id="GO:0005737">
    <property type="term" value="C:cytoplasm"/>
    <property type="evidence" value="ECO:0007669"/>
    <property type="project" value="TreeGrafter"/>
</dbReference>
<feature type="domain" description="DNA2/NAM7 helicase helicase" evidence="2">
    <location>
        <begin position="1042"/>
        <end position="1089"/>
    </location>
</feature>
<feature type="compositionally biased region" description="Low complexity" evidence="1">
    <location>
        <begin position="100"/>
        <end position="118"/>
    </location>
</feature>
<dbReference type="SUPFAM" id="SSF52540">
    <property type="entry name" value="P-loop containing nucleoside triphosphate hydrolases"/>
    <property type="match status" value="1"/>
</dbReference>
<evidence type="ECO:0000259" key="3">
    <source>
        <dbReference type="Pfam" id="PF13087"/>
    </source>
</evidence>
<feature type="compositionally biased region" description="Basic residues" evidence="1">
    <location>
        <begin position="1163"/>
        <end position="1172"/>
    </location>
</feature>
<dbReference type="InterPro" id="IPR045055">
    <property type="entry name" value="DNA2/NAM7-like"/>
</dbReference>
<evidence type="ECO:0000313" key="4">
    <source>
        <dbReference type="EMBL" id="CDJ35263.1"/>
    </source>
</evidence>
<dbReference type="InterPro" id="IPR047187">
    <property type="entry name" value="SF1_C_Upf1"/>
</dbReference>
<protein>
    <submittedName>
        <fullName evidence="4">Egg protein CP82, related</fullName>
    </submittedName>
</protein>
<dbReference type="GO" id="GO:0000184">
    <property type="term" value="P:nuclear-transcribed mRNA catabolic process, nonsense-mediated decay"/>
    <property type="evidence" value="ECO:0007669"/>
    <property type="project" value="TreeGrafter"/>
</dbReference>
<dbReference type="RefSeq" id="XP_013357825.1">
    <property type="nucleotide sequence ID" value="XM_013502371.1"/>
</dbReference>
<dbReference type="InterPro" id="IPR027417">
    <property type="entry name" value="P-loop_NTPase"/>
</dbReference>
<dbReference type="EMBL" id="HG688053">
    <property type="protein sequence ID" value="CDJ35263.1"/>
    <property type="molecule type" value="Genomic_DNA"/>
</dbReference>
<dbReference type="InterPro" id="IPR041677">
    <property type="entry name" value="DNA2/NAM7_AAA_11"/>
</dbReference>
<evidence type="ECO:0000256" key="1">
    <source>
        <dbReference type="SAM" id="MobiDB-lite"/>
    </source>
</evidence>
<gene>
    <name evidence="4" type="ORF">EMH_0004140</name>
</gene>
<accession>U6KIH5</accession>
<feature type="region of interest" description="Disordered" evidence="1">
    <location>
        <begin position="100"/>
        <end position="119"/>
    </location>
</feature>
<feature type="region of interest" description="Disordered" evidence="1">
    <location>
        <begin position="1146"/>
        <end position="1177"/>
    </location>
</feature>
<dbReference type="OrthoDB" id="2285229at2759"/>
<dbReference type="VEuPathDB" id="ToxoDB:EMH_0004140"/>
<reference evidence="4" key="2">
    <citation type="submission" date="2013-10" db="EMBL/GenBank/DDBJ databases">
        <authorList>
            <person name="Aslett M."/>
        </authorList>
    </citation>
    <scope>NUCLEOTIDE SEQUENCE [LARGE SCALE GENOMIC DNA]</scope>
    <source>
        <strain evidence="4">Houghton</strain>
    </source>
</reference>
<dbReference type="Proteomes" id="UP000030744">
    <property type="component" value="Unassembled WGS sequence"/>
</dbReference>
<dbReference type="GeneID" id="25375449"/>
<evidence type="ECO:0000313" key="5">
    <source>
        <dbReference type="Proteomes" id="UP000030744"/>
    </source>
</evidence>
<dbReference type="Pfam" id="PF13086">
    <property type="entry name" value="AAA_11"/>
    <property type="match status" value="1"/>
</dbReference>
<name>U6KIH5_9EIME</name>
<proteinExistence type="predicted"/>
<evidence type="ECO:0000259" key="2">
    <source>
        <dbReference type="Pfam" id="PF13086"/>
    </source>
</evidence>
<sequence>MTKQGRRCLWGLYTGCPQRPSTGYCPVVRYATRNLLPAHRQYEESHTPYSISNLRPTNGSISINNSSRGGLSGQHSSLLIRTAPWRKFCRLGVSLTAATPAATNPAATSTPPGTGAQASTPTCIGLATETKSDLNRSTADAAAVATFSDTVHSLSRPCRPLVFGGLSTTHGSALKLGSDSPLDGAIFCVGGETTVVQWSQELQKPQQRRQQQVQRETIRQKQRLCTHLPLKASVGRLINHNNDTTNNSSVTCSLESSCNKGPGFYNALEGEVVTGAAAETSPTAGTETDQLRIDRQHSEVPRKGQVPSALVAATLAAPACASSLAPSAESQTDFVTCPAGLSAALRGAEARSAPVGSSGGTTVATLSSPVALASDAAPGEADSALRRDIALATAKPSSAVPSSIASAAAVLVNGAVAVVPACSSCSLSSASVWKKWLLLLCESDPHRRQELLLKYPPLCKRHSKNIGQSGHRDFVVGFRQLRRLLEAAALHPHATEACVSVLRQRLRLGVDGSAAGEGTVAAAAGAGSVAEHRGVLSSADSATAVQVARCLAYVEGGLAMLALEKGAQLMQSLRDFDCADSFLLEATADGTACGVTCGYGDVDTVAPGDASALLAKELRLLHGDSFDFSCVTAQVAAAAAAAETESIVDTTASRPDVLKTTPIYDGDRQCLRRMQQQPPPPVLQELLKIGGGKHRVRCVICGRSLIVSADELLRGPLNCPDCEASSTVIKGAPASTAVAARRQTQCCDASCAEWSSVGNSASLMNDVQQQKQCEYGDVRHVLQQLEAATSWGTNRFALASPAFIASVCSSSRLSSIKVRVHPFPEPASRLCGSFSSTNAADVETAETAPGPSQTPAEPQLQHVGKRGFTLSAGTRFWAMPVSFIEAVHTRQVEALERLAETSSLQLLPAANAAVAPTTEGRGSAAAAHLCGNRILEVLTATEGYDAHRDIKTTSALPPLVSDDEAAAKRPFLDVQTAGAFCGTRLSAAASPAAAHIGEVRESYVAVTAVPFFDDPGVETVRLSDEAAVLDALQASTPPHKGHRLAKLKLQPRRVLVDESSQITEFAGLGALVDGVEVVVLIGDERQLPPASALQASASPRSLFSALKGGACRSVLLNLQFRMPPLLAAFISSHFYDGKLLTHPSRADPLSFHEPKLPLPSKQPQRHQQRLQRRQLQASDSVDLTPLLEFPQHVTTDTHQSSATSQDNNGMRTILGKTASLHCKDPNEGNLTAVVNPLDMAQDEFCFPWPDGSEGDKDLAKRLMEQLGAQCKSSGETCPSSRWVQEMHRYPIPNVLPILFLDTSPWASGPSRRLARIALPSSAPEAAVATFDLADAAGSARSASGCKPLIKSLPAEQRVKSSLQNPLSVIEAAVVPFKHVKEAFMVYRCVEVLLSCGASKQDIAVLTPYQAQAQLLSRVLHREREDNARGSRRRSSRLSFVQPALDVLDERCRPHPQVFTVDGFQGHEREYIILSTVKGSRKSIREFFLFDPRRINVALSRASRGLIIVGNAQALADASPTWSSFVLFLRTLGAALPLDHPSLRKSLTKGMLLPRPKPPQWQDPPSDLNHWKRMPSGEGEHEDLKTSPQSAETS</sequence>
<reference evidence="4" key="1">
    <citation type="submission" date="2013-10" db="EMBL/GenBank/DDBJ databases">
        <title>Genomic analysis of the causative agents of coccidiosis in chickens.</title>
        <authorList>
            <person name="Reid A.J."/>
            <person name="Blake D."/>
            <person name="Billington K."/>
            <person name="Browne H."/>
            <person name="Dunn M."/>
            <person name="Hung S."/>
            <person name="Kawahara F."/>
            <person name="Miranda-Saavedra D."/>
            <person name="Mourier T."/>
            <person name="Nagra H."/>
            <person name="Otto T.D."/>
            <person name="Rawlings N."/>
            <person name="Sanchez A."/>
            <person name="Sanders M."/>
            <person name="Subramaniam C."/>
            <person name="Tay Y."/>
            <person name="Dear P."/>
            <person name="Doerig C."/>
            <person name="Gruber A."/>
            <person name="Parkinson J."/>
            <person name="Shirley M."/>
            <person name="Wan K.L."/>
            <person name="Berriman M."/>
            <person name="Tomley F."/>
            <person name="Pain A."/>
        </authorList>
    </citation>
    <scope>NUCLEOTIDE SEQUENCE [LARGE SCALE GENOMIC DNA]</scope>
    <source>
        <strain evidence="4">Houghton</strain>
    </source>
</reference>
<organism evidence="4 5">
    <name type="scientific">Eimeria mitis</name>
    <dbReference type="NCBI Taxonomy" id="44415"/>
    <lineage>
        <taxon>Eukaryota</taxon>
        <taxon>Sar</taxon>
        <taxon>Alveolata</taxon>
        <taxon>Apicomplexa</taxon>
        <taxon>Conoidasida</taxon>
        <taxon>Coccidia</taxon>
        <taxon>Eucoccidiorida</taxon>
        <taxon>Eimeriorina</taxon>
        <taxon>Eimeriidae</taxon>
        <taxon>Eimeria</taxon>
    </lineage>
</organism>
<dbReference type="CDD" id="cd18808">
    <property type="entry name" value="SF1_C_Upf1"/>
    <property type="match status" value="1"/>
</dbReference>
<dbReference type="GO" id="GO:0003724">
    <property type="term" value="F:RNA helicase activity"/>
    <property type="evidence" value="ECO:0007669"/>
    <property type="project" value="TreeGrafter"/>
</dbReference>
<feature type="domain" description="DNA2/NAM7 helicase-like C-terminal" evidence="3">
    <location>
        <begin position="1379"/>
        <end position="1511"/>
    </location>
</feature>
<dbReference type="Gene3D" id="3.40.50.300">
    <property type="entry name" value="P-loop containing nucleotide triphosphate hydrolases"/>
    <property type="match status" value="2"/>
</dbReference>
<keyword evidence="5" id="KW-1185">Reference proteome</keyword>
<dbReference type="PANTHER" id="PTHR10887:SF517">
    <property type="entry name" value="RNA HELICASE NONSENSE MRNA REDUCING FACTOR"/>
    <property type="match status" value="1"/>
</dbReference>
<dbReference type="InterPro" id="IPR041679">
    <property type="entry name" value="DNA2/NAM7-like_C"/>
</dbReference>
<dbReference type="PANTHER" id="PTHR10887">
    <property type="entry name" value="DNA2/NAM7 HELICASE FAMILY"/>
    <property type="match status" value="1"/>
</dbReference>
<dbReference type="Pfam" id="PF13087">
    <property type="entry name" value="AAA_12"/>
    <property type="match status" value="1"/>
</dbReference>
<feature type="region of interest" description="Disordered" evidence="1">
    <location>
        <begin position="1548"/>
        <end position="1593"/>
    </location>
</feature>